<dbReference type="InterPro" id="IPR006333">
    <property type="entry name" value="Cyt_o_ubiquinol_oxidase_su2"/>
</dbReference>
<accession>A0A2W5SAV8</accession>
<keyword evidence="5 14" id="KW-0679">Respiratory chain</keyword>
<dbReference type="EMBL" id="QFQS01000003">
    <property type="protein sequence ID" value="PZQ97184.1"/>
    <property type="molecule type" value="Genomic_DNA"/>
</dbReference>
<evidence type="ECO:0000256" key="15">
    <source>
        <dbReference type="SAM" id="Phobius"/>
    </source>
</evidence>
<dbReference type="Pfam" id="PF06481">
    <property type="entry name" value="COX_ARM"/>
    <property type="match status" value="1"/>
</dbReference>
<dbReference type="InterPro" id="IPR034227">
    <property type="entry name" value="CuRO_UO_II"/>
</dbReference>
<evidence type="ECO:0000259" key="16">
    <source>
        <dbReference type="PROSITE" id="PS50857"/>
    </source>
</evidence>
<dbReference type="InterPro" id="IPR010514">
    <property type="entry name" value="COX_ARM"/>
</dbReference>
<keyword evidence="10 14" id="KW-0560">Oxidoreductase</keyword>
<comment type="similarity">
    <text evidence="2 14">Belongs to the cytochrome c oxidase subunit 2 family.</text>
</comment>
<proteinExistence type="inferred from homology"/>
<dbReference type="InterPro" id="IPR002429">
    <property type="entry name" value="CcO_II-like_C"/>
</dbReference>
<dbReference type="Proteomes" id="UP000248975">
    <property type="component" value="Unassembled WGS sequence"/>
</dbReference>
<dbReference type="InterPro" id="IPR008972">
    <property type="entry name" value="Cupredoxin"/>
</dbReference>
<dbReference type="InterPro" id="IPR036257">
    <property type="entry name" value="Cyt_c_oxidase_su2_TM_sf"/>
</dbReference>
<dbReference type="GO" id="GO:0016682">
    <property type="term" value="F:oxidoreductase activity, acting on diphenols and related substances as donors, oxygen as acceptor"/>
    <property type="evidence" value="ECO:0007669"/>
    <property type="project" value="InterPro"/>
</dbReference>
<dbReference type="GO" id="GO:0005507">
    <property type="term" value="F:copper ion binding"/>
    <property type="evidence" value="ECO:0007669"/>
    <property type="project" value="InterPro"/>
</dbReference>
<protein>
    <recommendedName>
        <fullName evidence="14">Ubiquinol oxidase subunit 2</fullName>
    </recommendedName>
</protein>
<evidence type="ECO:0000313" key="19">
    <source>
        <dbReference type="Proteomes" id="UP000248975"/>
    </source>
</evidence>
<dbReference type="NCBIfam" id="TIGR01433">
    <property type="entry name" value="CyoA"/>
    <property type="match status" value="1"/>
</dbReference>
<dbReference type="PROSITE" id="PS50857">
    <property type="entry name" value="COX2_CUA"/>
    <property type="match status" value="1"/>
</dbReference>
<dbReference type="GO" id="GO:0005886">
    <property type="term" value="C:plasma membrane"/>
    <property type="evidence" value="ECO:0007669"/>
    <property type="project" value="UniProtKB-SubCell"/>
</dbReference>
<evidence type="ECO:0000256" key="5">
    <source>
        <dbReference type="ARBA" id="ARBA00022660"/>
    </source>
</evidence>
<keyword evidence="7" id="KW-0732">Signal</keyword>
<feature type="transmembrane region" description="Helical" evidence="15">
    <location>
        <begin position="81"/>
        <end position="101"/>
    </location>
</feature>
<feature type="domain" description="Cytochrome oxidase subunit II transmembrane region profile" evidence="17">
    <location>
        <begin position="13"/>
        <end position="109"/>
    </location>
</feature>
<keyword evidence="11 14" id="KW-0472">Membrane</keyword>
<keyword evidence="4 14" id="KW-1003">Cell membrane</keyword>
<evidence type="ECO:0000256" key="7">
    <source>
        <dbReference type="ARBA" id="ARBA00022729"/>
    </source>
</evidence>
<comment type="caution">
    <text evidence="18">The sequence shown here is derived from an EMBL/GenBank/DDBJ whole genome shotgun (WGS) entry which is preliminary data.</text>
</comment>
<dbReference type="SUPFAM" id="SSF81464">
    <property type="entry name" value="Cytochrome c oxidase subunit II-like, transmembrane region"/>
    <property type="match status" value="1"/>
</dbReference>
<evidence type="ECO:0000256" key="6">
    <source>
        <dbReference type="ARBA" id="ARBA00022692"/>
    </source>
</evidence>
<keyword evidence="12" id="KW-0564">Palmitate</keyword>
<dbReference type="PANTHER" id="PTHR22888">
    <property type="entry name" value="CYTOCHROME C OXIDASE, SUBUNIT II"/>
    <property type="match status" value="1"/>
</dbReference>
<reference evidence="18 19" key="1">
    <citation type="submission" date="2017-08" db="EMBL/GenBank/DDBJ databases">
        <title>Infants hospitalized years apart are colonized by the same room-sourced microbial strains.</title>
        <authorList>
            <person name="Brooks B."/>
            <person name="Olm M.R."/>
            <person name="Firek B.A."/>
            <person name="Baker R."/>
            <person name="Thomas B.C."/>
            <person name="Morowitz M.J."/>
            <person name="Banfield J.F."/>
        </authorList>
    </citation>
    <scope>NUCLEOTIDE SEQUENCE [LARGE SCALE GENOMIC DNA]</scope>
    <source>
        <strain evidence="18">S2_003_000_R2_11</strain>
    </source>
</reference>
<sequence>MKRWLLALLPVVALGGCDMVVLSPSGYVAAQQADILVKSTVLMLVIIIPVMLLTIFFAWRYNARRKSNYDPEWHHSTSLELVIWAAPLMIIICLGGMTWVATHLLDPFRPLTHIGERRPVPEGVRPLEVEVVALDWKWLFIYPEYDIATVNQAAAPVDRPIHFRLTSQNVMNAFYVPALAGMIYAMPGMESQLYAVMNLPGDYEGFSSNYSGAGFSGMRFRFYGMDEAGFADWVGQARADGDTLDRQEYLSLARPSENVAPDAFGSVDPDLFRRIVNRCVEEDRMCIADMMSIDGDGGMGKAGILNTISAGSRQASALGHQPFFVAEVCTAAESAEKYGPQQLVLLTPPAQKGETDLRQEF</sequence>
<dbReference type="Pfam" id="PF00116">
    <property type="entry name" value="COX2"/>
    <property type="match status" value="1"/>
</dbReference>
<evidence type="ECO:0000256" key="8">
    <source>
        <dbReference type="ARBA" id="ARBA00022982"/>
    </source>
</evidence>
<dbReference type="GO" id="GO:0042773">
    <property type="term" value="P:ATP synthesis coupled electron transport"/>
    <property type="evidence" value="ECO:0007669"/>
    <property type="project" value="TreeGrafter"/>
</dbReference>
<evidence type="ECO:0000256" key="2">
    <source>
        <dbReference type="ARBA" id="ARBA00007866"/>
    </source>
</evidence>
<dbReference type="PIRSF" id="PIRSF000292">
    <property type="entry name" value="Ubi_od_II"/>
    <property type="match status" value="1"/>
</dbReference>
<feature type="transmembrane region" description="Helical" evidence="15">
    <location>
        <begin position="40"/>
        <end position="61"/>
    </location>
</feature>
<evidence type="ECO:0000256" key="1">
    <source>
        <dbReference type="ARBA" id="ARBA00004651"/>
    </source>
</evidence>
<dbReference type="InterPro" id="IPR045187">
    <property type="entry name" value="CcO_II"/>
</dbReference>
<keyword evidence="3 14" id="KW-0813">Transport</keyword>
<evidence type="ECO:0000256" key="9">
    <source>
        <dbReference type="ARBA" id="ARBA00022989"/>
    </source>
</evidence>
<dbReference type="GO" id="GO:0004129">
    <property type="term" value="F:cytochrome-c oxidase activity"/>
    <property type="evidence" value="ECO:0007669"/>
    <property type="project" value="UniProtKB-UniRule"/>
</dbReference>
<dbReference type="GO" id="GO:0009486">
    <property type="term" value="F:cytochrome bo3 ubiquinol oxidase activity"/>
    <property type="evidence" value="ECO:0007669"/>
    <property type="project" value="InterPro"/>
</dbReference>
<evidence type="ECO:0000256" key="3">
    <source>
        <dbReference type="ARBA" id="ARBA00022448"/>
    </source>
</evidence>
<dbReference type="PROSITE" id="PS50999">
    <property type="entry name" value="COX2_TM"/>
    <property type="match status" value="1"/>
</dbReference>
<organism evidence="18 19">
    <name type="scientific">Cereibacter sphaeroides</name>
    <name type="common">Rhodobacter sphaeroides</name>
    <dbReference type="NCBI Taxonomy" id="1063"/>
    <lineage>
        <taxon>Bacteria</taxon>
        <taxon>Pseudomonadati</taxon>
        <taxon>Pseudomonadota</taxon>
        <taxon>Alphaproteobacteria</taxon>
        <taxon>Rhodobacterales</taxon>
        <taxon>Paracoccaceae</taxon>
        <taxon>Cereibacter</taxon>
    </lineage>
</organism>
<dbReference type="CDD" id="cd04212">
    <property type="entry name" value="CuRO_UO_II"/>
    <property type="match status" value="1"/>
</dbReference>
<dbReference type="Gene3D" id="1.10.287.90">
    <property type="match status" value="1"/>
</dbReference>
<evidence type="ECO:0000313" key="18">
    <source>
        <dbReference type="EMBL" id="PZQ97184.1"/>
    </source>
</evidence>
<evidence type="ECO:0000256" key="12">
    <source>
        <dbReference type="ARBA" id="ARBA00023139"/>
    </source>
</evidence>
<keyword evidence="8 14" id="KW-0249">Electron transport</keyword>
<evidence type="ECO:0000256" key="10">
    <source>
        <dbReference type="ARBA" id="ARBA00023002"/>
    </source>
</evidence>
<comment type="subcellular location">
    <subcellularLocation>
        <location evidence="1">Cell membrane</location>
        <topology evidence="1">Multi-pass membrane protein</topology>
    </subcellularLocation>
</comment>
<evidence type="ECO:0000256" key="11">
    <source>
        <dbReference type="ARBA" id="ARBA00023136"/>
    </source>
</evidence>
<keyword evidence="9 15" id="KW-1133">Transmembrane helix</keyword>
<dbReference type="SUPFAM" id="SSF49503">
    <property type="entry name" value="Cupredoxins"/>
    <property type="match status" value="1"/>
</dbReference>
<evidence type="ECO:0000256" key="4">
    <source>
        <dbReference type="ARBA" id="ARBA00022475"/>
    </source>
</evidence>
<gene>
    <name evidence="18" type="primary">cyoA</name>
    <name evidence="18" type="ORF">DI533_14070</name>
</gene>
<dbReference type="InterPro" id="IPR011759">
    <property type="entry name" value="Cyt_c_oxidase_su2_TM_dom"/>
</dbReference>
<feature type="domain" description="Cytochrome oxidase subunit II copper A binding" evidence="16">
    <location>
        <begin position="124"/>
        <end position="236"/>
    </location>
</feature>
<dbReference type="Gene3D" id="2.60.40.420">
    <property type="entry name" value="Cupredoxins - blue copper proteins"/>
    <property type="match status" value="1"/>
</dbReference>
<dbReference type="AlphaFoldDB" id="A0A2W5SAV8"/>
<keyword evidence="13" id="KW-0449">Lipoprotein</keyword>
<name>A0A2W5SAV8_CERSP</name>
<evidence type="ECO:0000259" key="17">
    <source>
        <dbReference type="PROSITE" id="PS50999"/>
    </source>
</evidence>
<keyword evidence="6 15" id="KW-0812">Transmembrane</keyword>
<evidence type="ECO:0000256" key="13">
    <source>
        <dbReference type="ARBA" id="ARBA00023288"/>
    </source>
</evidence>
<evidence type="ECO:0000256" key="14">
    <source>
        <dbReference type="PIRNR" id="PIRNR000292"/>
    </source>
</evidence>
<dbReference type="PROSITE" id="PS51257">
    <property type="entry name" value="PROKAR_LIPOPROTEIN"/>
    <property type="match status" value="1"/>
</dbReference>
<dbReference type="PANTHER" id="PTHR22888:SF18">
    <property type="entry name" value="CYTOCHROME BO(3) UBIQUINOL OXIDASE SUBUNIT 2"/>
    <property type="match status" value="1"/>
</dbReference>